<evidence type="ECO:0008006" key="3">
    <source>
        <dbReference type="Google" id="ProtNLM"/>
    </source>
</evidence>
<dbReference type="EMBL" id="BMQQ01000011">
    <property type="protein sequence ID" value="GGT36689.1"/>
    <property type="molecule type" value="Genomic_DNA"/>
</dbReference>
<proteinExistence type="predicted"/>
<comment type="caution">
    <text evidence="1">The sequence shown here is derived from an EMBL/GenBank/DDBJ whole genome shotgun (WGS) entry which is preliminary data.</text>
</comment>
<dbReference type="InterPro" id="IPR011990">
    <property type="entry name" value="TPR-like_helical_dom_sf"/>
</dbReference>
<keyword evidence="2" id="KW-1185">Reference proteome</keyword>
<protein>
    <recommendedName>
        <fullName evidence="3">Transcriptional regulator</fullName>
    </recommendedName>
</protein>
<dbReference type="AlphaFoldDB" id="A0A918H3W6"/>
<reference evidence="1" key="2">
    <citation type="submission" date="2020-09" db="EMBL/GenBank/DDBJ databases">
        <authorList>
            <person name="Sun Q."/>
            <person name="Ohkuma M."/>
        </authorList>
    </citation>
    <scope>NUCLEOTIDE SEQUENCE</scope>
    <source>
        <strain evidence="1">JCM 3172</strain>
    </source>
</reference>
<name>A0A918H3W6_9ACTN</name>
<evidence type="ECO:0000313" key="1">
    <source>
        <dbReference type="EMBL" id="GGT36689.1"/>
    </source>
</evidence>
<dbReference type="SUPFAM" id="SSF48452">
    <property type="entry name" value="TPR-like"/>
    <property type="match status" value="1"/>
</dbReference>
<gene>
    <name evidence="1" type="ORF">GCM10014713_33030</name>
</gene>
<organism evidence="1 2">
    <name type="scientific">Streptomyces purpureus</name>
    <dbReference type="NCBI Taxonomy" id="1951"/>
    <lineage>
        <taxon>Bacteria</taxon>
        <taxon>Bacillati</taxon>
        <taxon>Actinomycetota</taxon>
        <taxon>Actinomycetes</taxon>
        <taxon>Kitasatosporales</taxon>
        <taxon>Streptomycetaceae</taxon>
        <taxon>Streptomyces</taxon>
    </lineage>
</organism>
<dbReference type="Gene3D" id="1.25.40.10">
    <property type="entry name" value="Tetratricopeptide repeat domain"/>
    <property type="match status" value="1"/>
</dbReference>
<reference evidence="1" key="1">
    <citation type="journal article" date="2014" name="Int. J. Syst. Evol. Microbiol.">
        <title>Complete genome sequence of Corynebacterium casei LMG S-19264T (=DSM 44701T), isolated from a smear-ripened cheese.</title>
        <authorList>
            <consortium name="US DOE Joint Genome Institute (JGI-PGF)"/>
            <person name="Walter F."/>
            <person name="Albersmeier A."/>
            <person name="Kalinowski J."/>
            <person name="Ruckert C."/>
        </authorList>
    </citation>
    <scope>NUCLEOTIDE SEQUENCE</scope>
    <source>
        <strain evidence="1">JCM 3172</strain>
    </source>
</reference>
<sequence>MRTPANQQLFAARTAKGWFSQEAAARGISAAGQRALGDPSYEISVRTYRRWESLATGWPRPDQATALRAAFGRGPEHLGFATDHGMPVDVPHHGGDVASPEGQRGILASEPAVTGLPWLSPTPARATTSELRIGRDEIGLLHATAADLDAIDQQFGGDRLWRTAKTHLMWVHHVIDHGVYTEDIGQELHTIAGQLTTSLGWFCYDAEQQTEARVYFSEALNTAMISGDDQLATRTLSNMARQSVDLDKGREAVRFARTAERHASLWGAPPRVTALLMIRLAQGYARLGDEVSASHAIKRAWRAFDQGTSDRDPEWTGFLNEAELVCLEGMCRSDLGHHRQAVRLLDRSATLQDIEHSRNRGMCLARLANAAVQARDFDRTADAAKESLRLIEGGQSSTRNRRQLALVRDSLQAHGASPQVRDTIEMLTSRIA</sequence>
<evidence type="ECO:0000313" key="2">
    <source>
        <dbReference type="Proteomes" id="UP000619486"/>
    </source>
</evidence>
<accession>A0A918H3W6</accession>
<dbReference type="Proteomes" id="UP000619486">
    <property type="component" value="Unassembled WGS sequence"/>
</dbReference>